<dbReference type="Proteomes" id="UP000008866">
    <property type="component" value="Unassembled WGS sequence"/>
</dbReference>
<dbReference type="AlphaFoldDB" id="D4AIY7"/>
<dbReference type="HOGENOM" id="CLU_2346246_0_0_1"/>
<comment type="caution">
    <text evidence="1">The sequence shown here is derived from an EMBL/GenBank/DDBJ whole genome shotgun (WGS) entry which is preliminary data.</text>
</comment>
<sequence length="97" mass="11104">MYGYGHRQSSKEGMRLEAYPVKQTAYLSMTSIFIRRGNFAYDPVKGFLESPWPQGGGERQKGIHEFAEFMGFTIYLYLLPSGYIYDRLQADTKGISS</sequence>
<protein>
    <submittedName>
        <fullName evidence="1">Uncharacterized protein</fullName>
    </submittedName>
</protein>
<proteinExistence type="predicted"/>
<reference evidence="2" key="1">
    <citation type="journal article" date="2011" name="Genome Biol.">
        <title>Comparative and functional genomics provide insights into the pathogenicity of dermatophytic fungi.</title>
        <authorList>
            <person name="Burmester A."/>
            <person name="Shelest E."/>
            <person name="Gloeckner G."/>
            <person name="Heddergott C."/>
            <person name="Schindler S."/>
            <person name="Staib P."/>
            <person name="Heidel A."/>
            <person name="Felder M."/>
            <person name="Petzold A."/>
            <person name="Szafranski K."/>
            <person name="Feuermann M."/>
            <person name="Pedruzzi I."/>
            <person name="Priebe S."/>
            <person name="Groth M."/>
            <person name="Winkler R."/>
            <person name="Li W."/>
            <person name="Kniemeyer O."/>
            <person name="Schroeckh V."/>
            <person name="Hertweck C."/>
            <person name="Hube B."/>
            <person name="White T.C."/>
            <person name="Platzer M."/>
            <person name="Guthke R."/>
            <person name="Heitman J."/>
            <person name="Woestemeyer J."/>
            <person name="Zipfel P.F."/>
            <person name="Monod M."/>
            <person name="Brakhage A.A."/>
        </authorList>
    </citation>
    <scope>NUCLEOTIDE SEQUENCE [LARGE SCALE GENOMIC DNA]</scope>
    <source>
        <strain evidence="2">ATCC MYA-4681 / CBS 112371</strain>
    </source>
</reference>
<accession>D4AIY7</accession>
<keyword evidence="2" id="KW-1185">Reference proteome</keyword>
<dbReference type="KEGG" id="abe:ARB_04235"/>
<gene>
    <name evidence="1" type="ORF">ARB_04235</name>
</gene>
<dbReference type="GeneID" id="9524464"/>
<evidence type="ECO:0000313" key="1">
    <source>
        <dbReference type="EMBL" id="EFE36710.1"/>
    </source>
</evidence>
<dbReference type="RefSeq" id="XP_003017355.1">
    <property type="nucleotide sequence ID" value="XM_003017309.1"/>
</dbReference>
<organism evidence="1 2">
    <name type="scientific">Arthroderma benhamiae (strain ATCC MYA-4681 / CBS 112371)</name>
    <name type="common">Trichophyton mentagrophytes</name>
    <dbReference type="NCBI Taxonomy" id="663331"/>
    <lineage>
        <taxon>Eukaryota</taxon>
        <taxon>Fungi</taxon>
        <taxon>Dikarya</taxon>
        <taxon>Ascomycota</taxon>
        <taxon>Pezizomycotina</taxon>
        <taxon>Eurotiomycetes</taxon>
        <taxon>Eurotiomycetidae</taxon>
        <taxon>Onygenales</taxon>
        <taxon>Arthrodermataceae</taxon>
        <taxon>Trichophyton</taxon>
    </lineage>
</organism>
<dbReference type="EMBL" id="ABSU01000001">
    <property type="protein sequence ID" value="EFE36710.1"/>
    <property type="molecule type" value="Genomic_DNA"/>
</dbReference>
<evidence type="ECO:0000313" key="2">
    <source>
        <dbReference type="Proteomes" id="UP000008866"/>
    </source>
</evidence>
<dbReference type="eggNOG" id="ENOG502TDEB">
    <property type="taxonomic scope" value="Eukaryota"/>
</dbReference>
<name>D4AIY7_ARTBC</name>